<dbReference type="AlphaFoldDB" id="A0A848B936"/>
<dbReference type="InterPro" id="IPR048254">
    <property type="entry name" value="CDP_ALCOHOL_P_TRANSF_CS"/>
</dbReference>
<comment type="caution">
    <text evidence="18">The sequence shown here is derived from an EMBL/GenBank/DDBJ whole genome shotgun (WGS) entry which is preliminary data.</text>
</comment>
<keyword evidence="9 17" id="KW-0812">Transmembrane</keyword>
<dbReference type="Pfam" id="PF01066">
    <property type="entry name" value="CDP-OH_P_transf"/>
    <property type="match status" value="1"/>
</dbReference>
<evidence type="ECO:0000256" key="6">
    <source>
        <dbReference type="ARBA" id="ARBA00017171"/>
    </source>
</evidence>
<evidence type="ECO:0000256" key="11">
    <source>
        <dbReference type="ARBA" id="ARBA00023098"/>
    </source>
</evidence>
<keyword evidence="14" id="KW-1208">Phospholipid metabolism</keyword>
<feature type="transmembrane region" description="Helical" evidence="17">
    <location>
        <begin position="7"/>
        <end position="25"/>
    </location>
</feature>
<organism evidence="18 19">
    <name type="scientific">Selenomonas bovis</name>
    <dbReference type="NCBI Taxonomy" id="416586"/>
    <lineage>
        <taxon>Bacteria</taxon>
        <taxon>Bacillati</taxon>
        <taxon>Bacillota</taxon>
        <taxon>Negativicutes</taxon>
        <taxon>Selenomonadales</taxon>
        <taxon>Selenomonadaceae</taxon>
        <taxon>Selenomonas</taxon>
    </lineage>
</organism>
<evidence type="ECO:0000256" key="13">
    <source>
        <dbReference type="ARBA" id="ARBA00023209"/>
    </source>
</evidence>
<evidence type="ECO:0000256" key="12">
    <source>
        <dbReference type="ARBA" id="ARBA00023136"/>
    </source>
</evidence>
<dbReference type="RefSeq" id="WP_170077163.1">
    <property type="nucleotide sequence ID" value="NZ_JABAFA010000005.1"/>
</dbReference>
<feature type="transmembrane region" description="Helical" evidence="17">
    <location>
        <begin position="121"/>
        <end position="142"/>
    </location>
</feature>
<dbReference type="GO" id="GO:0012505">
    <property type="term" value="C:endomembrane system"/>
    <property type="evidence" value="ECO:0007669"/>
    <property type="project" value="UniProtKB-SubCell"/>
</dbReference>
<evidence type="ECO:0000256" key="15">
    <source>
        <dbReference type="ARBA" id="ARBA00032361"/>
    </source>
</evidence>
<evidence type="ECO:0000256" key="2">
    <source>
        <dbReference type="ARBA" id="ARBA00004141"/>
    </source>
</evidence>
<keyword evidence="11" id="KW-0443">Lipid metabolism</keyword>
<evidence type="ECO:0000256" key="5">
    <source>
        <dbReference type="ARBA" id="ARBA00013174"/>
    </source>
</evidence>
<dbReference type="InterPro" id="IPR004533">
    <property type="entry name" value="CDP-diaglyc--ser_O-PTrfase"/>
</dbReference>
<sequence length="240" mass="25852">MNYRRIIPNLCTASNLFFGMCSMLATLHHDFFWGSVFILLALVADGLDGRTARFFGVASEFGKEMDSLCDLGSFGVAPALLAYEFCLHAHGALGAAVAIFFALCGMWRLTRFNVNASVVHGYFMGLAIPAGGNIVAMTTLLFTQLGVDPAVFGVSYPLLMAIVAYLMVSHLHYPNFKGDGGDKLYAAAKVLAALMFLAILYAGRAALVPAVFVAIFSTYAAFGIVNSLFLLFCKAKRIEP</sequence>
<dbReference type="Proteomes" id="UP000543804">
    <property type="component" value="Unassembled WGS sequence"/>
</dbReference>
<evidence type="ECO:0000256" key="4">
    <source>
        <dbReference type="ARBA" id="ARBA00010441"/>
    </source>
</evidence>
<evidence type="ECO:0000256" key="9">
    <source>
        <dbReference type="ARBA" id="ARBA00022692"/>
    </source>
</evidence>
<dbReference type="InterPro" id="IPR000462">
    <property type="entry name" value="CDP-OH_P_trans"/>
</dbReference>
<evidence type="ECO:0000256" key="8">
    <source>
        <dbReference type="ARBA" id="ARBA00022679"/>
    </source>
</evidence>
<evidence type="ECO:0000256" key="14">
    <source>
        <dbReference type="ARBA" id="ARBA00023264"/>
    </source>
</evidence>
<keyword evidence="19" id="KW-1185">Reference proteome</keyword>
<dbReference type="EMBL" id="JABAFA010000005">
    <property type="protein sequence ID" value="NMD98465.1"/>
    <property type="molecule type" value="Genomic_DNA"/>
</dbReference>
<keyword evidence="10 17" id="KW-1133">Transmembrane helix</keyword>
<feature type="transmembrane region" description="Helical" evidence="17">
    <location>
        <begin position="208"/>
        <end position="232"/>
    </location>
</feature>
<keyword evidence="13" id="KW-0594">Phospholipid biosynthesis</keyword>
<comment type="catalytic activity">
    <reaction evidence="1">
        <text>a CDP-1,2-diacyl-sn-glycerol + L-serine = a 1,2-diacyl-sn-glycero-3-phospho-L-serine + CMP + H(+)</text>
        <dbReference type="Rhea" id="RHEA:16913"/>
        <dbReference type="ChEBI" id="CHEBI:15378"/>
        <dbReference type="ChEBI" id="CHEBI:33384"/>
        <dbReference type="ChEBI" id="CHEBI:57262"/>
        <dbReference type="ChEBI" id="CHEBI:58332"/>
        <dbReference type="ChEBI" id="CHEBI:60377"/>
        <dbReference type="EC" id="2.7.8.8"/>
    </reaction>
</comment>
<keyword evidence="7" id="KW-0444">Lipid biosynthesis</keyword>
<evidence type="ECO:0000256" key="3">
    <source>
        <dbReference type="ARBA" id="ARBA00004308"/>
    </source>
</evidence>
<proteinExistence type="inferred from homology"/>
<evidence type="ECO:0000313" key="19">
    <source>
        <dbReference type="Proteomes" id="UP000543804"/>
    </source>
</evidence>
<evidence type="ECO:0000256" key="1">
    <source>
        <dbReference type="ARBA" id="ARBA00000287"/>
    </source>
</evidence>
<evidence type="ECO:0000256" key="7">
    <source>
        <dbReference type="ARBA" id="ARBA00022516"/>
    </source>
</evidence>
<accession>A0A848B936</accession>
<evidence type="ECO:0000256" key="10">
    <source>
        <dbReference type="ARBA" id="ARBA00022989"/>
    </source>
</evidence>
<dbReference type="GO" id="GO:0016020">
    <property type="term" value="C:membrane"/>
    <property type="evidence" value="ECO:0007669"/>
    <property type="project" value="UniProtKB-SubCell"/>
</dbReference>
<comment type="subcellular location">
    <subcellularLocation>
        <location evidence="3">Endomembrane system</location>
    </subcellularLocation>
    <subcellularLocation>
        <location evidence="2">Membrane</location>
        <topology evidence="2">Multi-pass membrane protein</topology>
    </subcellularLocation>
</comment>
<gene>
    <name evidence="18" type="primary">pssA</name>
    <name evidence="18" type="ORF">HF878_03070</name>
</gene>
<evidence type="ECO:0000256" key="16">
    <source>
        <dbReference type="RuleBase" id="RU003750"/>
    </source>
</evidence>
<feature type="transmembrane region" description="Helical" evidence="17">
    <location>
        <begin position="91"/>
        <end position="109"/>
    </location>
</feature>
<name>A0A848B936_9FIRM</name>
<keyword evidence="12 17" id="KW-0472">Membrane</keyword>
<protein>
    <recommendedName>
        <fullName evidence="6">CDP-diacylglycerol--serine O-phosphatidyltransferase</fullName>
        <ecNumber evidence="5">2.7.8.8</ecNumber>
    </recommendedName>
    <alternativeName>
        <fullName evidence="15">Phosphatidylserine synthase</fullName>
    </alternativeName>
</protein>
<evidence type="ECO:0000313" key="18">
    <source>
        <dbReference type="EMBL" id="NMD98465.1"/>
    </source>
</evidence>
<feature type="transmembrane region" description="Helical" evidence="17">
    <location>
        <begin position="154"/>
        <end position="172"/>
    </location>
</feature>
<evidence type="ECO:0000256" key="17">
    <source>
        <dbReference type="SAM" id="Phobius"/>
    </source>
</evidence>
<feature type="transmembrane region" description="Helical" evidence="17">
    <location>
        <begin position="184"/>
        <end position="202"/>
    </location>
</feature>
<keyword evidence="8 16" id="KW-0808">Transferase</keyword>
<reference evidence="18 19" key="1">
    <citation type="submission" date="2020-04" db="EMBL/GenBank/DDBJ databases">
        <authorList>
            <person name="Hitch T.C.A."/>
            <person name="Wylensek D."/>
            <person name="Clavel T."/>
        </authorList>
    </citation>
    <scope>NUCLEOTIDE SEQUENCE [LARGE SCALE GENOMIC DNA]</scope>
    <source>
        <strain evidence="18 19">PG-130-P53-12</strain>
    </source>
</reference>
<dbReference type="EC" id="2.7.8.8" evidence="5"/>
<dbReference type="NCBIfam" id="TIGR00473">
    <property type="entry name" value="pssA"/>
    <property type="match status" value="1"/>
</dbReference>
<dbReference type="GO" id="GO:0008654">
    <property type="term" value="P:phospholipid biosynthetic process"/>
    <property type="evidence" value="ECO:0007669"/>
    <property type="project" value="UniProtKB-KW"/>
</dbReference>
<dbReference type="Gene3D" id="1.20.120.1760">
    <property type="match status" value="1"/>
</dbReference>
<dbReference type="GO" id="GO:0003882">
    <property type="term" value="F:CDP-diacylglycerol-serine O-phosphatidyltransferase activity"/>
    <property type="evidence" value="ECO:0007669"/>
    <property type="project" value="UniProtKB-EC"/>
</dbReference>
<dbReference type="InterPro" id="IPR043130">
    <property type="entry name" value="CDP-OH_PTrfase_TM_dom"/>
</dbReference>
<comment type="similarity">
    <text evidence="4 16">Belongs to the CDP-alcohol phosphatidyltransferase class-I family.</text>
</comment>
<dbReference type="PROSITE" id="PS00379">
    <property type="entry name" value="CDP_ALCOHOL_P_TRANSF"/>
    <property type="match status" value="1"/>
</dbReference>